<dbReference type="AlphaFoldDB" id="A0A238Y279"/>
<dbReference type="RefSeq" id="WP_254920677.1">
    <property type="nucleotide sequence ID" value="NZ_FZNO01000017.1"/>
</dbReference>
<name>A0A238Y279_9ACTN</name>
<dbReference type="GO" id="GO:0005886">
    <property type="term" value="C:plasma membrane"/>
    <property type="evidence" value="ECO:0007669"/>
    <property type="project" value="UniProtKB-SubCell"/>
</dbReference>
<keyword evidence="5 6" id="KW-0472">Membrane</keyword>
<keyword evidence="4 6" id="KW-1133">Transmembrane helix</keyword>
<evidence type="ECO:0008006" key="9">
    <source>
        <dbReference type="Google" id="ProtNLM"/>
    </source>
</evidence>
<keyword evidence="3 6" id="KW-0812">Transmembrane</keyword>
<keyword evidence="2" id="KW-1003">Cell membrane</keyword>
<organism evidence="7 8">
    <name type="scientific">Blastococcus mobilis</name>
    <dbReference type="NCBI Taxonomy" id="1938746"/>
    <lineage>
        <taxon>Bacteria</taxon>
        <taxon>Bacillati</taxon>
        <taxon>Actinomycetota</taxon>
        <taxon>Actinomycetes</taxon>
        <taxon>Geodermatophilales</taxon>
        <taxon>Geodermatophilaceae</taxon>
        <taxon>Blastococcus</taxon>
    </lineage>
</organism>
<accession>A0A238Y279</accession>
<evidence type="ECO:0000256" key="5">
    <source>
        <dbReference type="ARBA" id="ARBA00023136"/>
    </source>
</evidence>
<evidence type="ECO:0000256" key="6">
    <source>
        <dbReference type="SAM" id="Phobius"/>
    </source>
</evidence>
<proteinExistence type="predicted"/>
<dbReference type="PANTHER" id="PTHR39087:SF2">
    <property type="entry name" value="UPF0104 MEMBRANE PROTEIN MJ1595"/>
    <property type="match status" value="1"/>
</dbReference>
<evidence type="ECO:0000256" key="1">
    <source>
        <dbReference type="ARBA" id="ARBA00004651"/>
    </source>
</evidence>
<evidence type="ECO:0000256" key="3">
    <source>
        <dbReference type="ARBA" id="ARBA00022692"/>
    </source>
</evidence>
<sequence>MSNTVVGGAAIALGLTYGMNSSWGFSRSRTSVSLLVSGLWNNFAKLGLPVVALVLLAFAGQPSAGRLLAGVAGVAGLVAVLGALALLLRSRDGAARLGTFSGRVASAVLRPFGRPAVQSWDRATVKFRDRTVLLLRARWHWITLATLVSHVSLFVVLLLALRFVGVSSDQVGWIEALAVFAFARLLTAIPFTPGGLGVIELALITGLSAAGGARAQVAAGVLTFRALTYVLPIPLGLATYVFWRRNRSWRREPNTAPRTELVPETA</sequence>
<dbReference type="Proteomes" id="UP000198403">
    <property type="component" value="Unassembled WGS sequence"/>
</dbReference>
<protein>
    <recommendedName>
        <fullName evidence="9">Lysylphosphatidylglycerol synthase TM region</fullName>
    </recommendedName>
</protein>
<feature type="transmembrane region" description="Helical" evidence="6">
    <location>
        <begin position="173"/>
        <end position="191"/>
    </location>
</feature>
<feature type="transmembrane region" description="Helical" evidence="6">
    <location>
        <begin position="139"/>
        <end position="161"/>
    </location>
</feature>
<dbReference type="InterPro" id="IPR022791">
    <property type="entry name" value="L-PG_synthase/AglD"/>
</dbReference>
<dbReference type="EMBL" id="FZNO01000017">
    <property type="protein sequence ID" value="SNR64918.1"/>
    <property type="molecule type" value="Genomic_DNA"/>
</dbReference>
<evidence type="ECO:0000256" key="4">
    <source>
        <dbReference type="ARBA" id="ARBA00022989"/>
    </source>
</evidence>
<dbReference type="PANTHER" id="PTHR39087">
    <property type="entry name" value="UPF0104 MEMBRANE PROTEIN MJ1595"/>
    <property type="match status" value="1"/>
</dbReference>
<feature type="transmembrane region" description="Helical" evidence="6">
    <location>
        <begin position="42"/>
        <end position="60"/>
    </location>
</feature>
<evidence type="ECO:0000313" key="7">
    <source>
        <dbReference type="EMBL" id="SNR64918.1"/>
    </source>
</evidence>
<comment type="subcellular location">
    <subcellularLocation>
        <location evidence="1">Cell membrane</location>
        <topology evidence="1">Multi-pass membrane protein</topology>
    </subcellularLocation>
</comment>
<feature type="transmembrane region" description="Helical" evidence="6">
    <location>
        <begin position="226"/>
        <end position="243"/>
    </location>
</feature>
<dbReference type="Pfam" id="PF03706">
    <property type="entry name" value="LPG_synthase_TM"/>
    <property type="match status" value="1"/>
</dbReference>
<feature type="transmembrane region" description="Helical" evidence="6">
    <location>
        <begin position="67"/>
        <end position="88"/>
    </location>
</feature>
<evidence type="ECO:0000313" key="8">
    <source>
        <dbReference type="Proteomes" id="UP000198403"/>
    </source>
</evidence>
<gene>
    <name evidence="7" type="ORF">SAMN06272737_11729</name>
</gene>
<keyword evidence="8" id="KW-1185">Reference proteome</keyword>
<evidence type="ECO:0000256" key="2">
    <source>
        <dbReference type="ARBA" id="ARBA00022475"/>
    </source>
</evidence>
<reference evidence="7 8" key="1">
    <citation type="submission" date="2017-06" db="EMBL/GenBank/DDBJ databases">
        <authorList>
            <person name="Kim H.J."/>
            <person name="Triplett B.A."/>
        </authorList>
    </citation>
    <scope>NUCLEOTIDE SEQUENCE [LARGE SCALE GENOMIC DNA]</scope>
    <source>
        <strain evidence="7 8">DSM 44272</strain>
    </source>
</reference>